<dbReference type="InterPro" id="IPR007309">
    <property type="entry name" value="TFIIIC_Bblock-bd"/>
</dbReference>
<evidence type="ECO:0000256" key="5">
    <source>
        <dbReference type="ARBA" id="ARBA00023242"/>
    </source>
</evidence>
<gene>
    <name evidence="10" type="ORF">BCR42DRAFT_492680</name>
</gene>
<dbReference type="Pfam" id="PF24538">
    <property type="entry name" value="DUF7599"/>
    <property type="match status" value="1"/>
</dbReference>
<accession>A0A1X2ICL5</accession>
<dbReference type="Pfam" id="PF20222">
    <property type="entry name" value="DUF6581"/>
    <property type="match status" value="1"/>
</dbReference>
<protein>
    <submittedName>
        <fullName evidence="10">Uncharacterized protein</fullName>
    </submittedName>
</protein>
<dbReference type="InterPro" id="IPR046488">
    <property type="entry name" value="Sfc3/Tfc3_C"/>
</dbReference>
<dbReference type="GO" id="GO:0042791">
    <property type="term" value="P:5S class rRNA transcription by RNA polymerase III"/>
    <property type="evidence" value="ECO:0007669"/>
    <property type="project" value="TreeGrafter"/>
</dbReference>
<evidence type="ECO:0000256" key="1">
    <source>
        <dbReference type="ARBA" id="ARBA00004123"/>
    </source>
</evidence>
<evidence type="ECO:0000259" key="9">
    <source>
        <dbReference type="Pfam" id="PF24538"/>
    </source>
</evidence>
<evidence type="ECO:0000259" key="8">
    <source>
        <dbReference type="Pfam" id="PF20222"/>
    </source>
</evidence>
<reference evidence="10 11" key="1">
    <citation type="submission" date="2016-07" db="EMBL/GenBank/DDBJ databases">
        <title>Pervasive Adenine N6-methylation of Active Genes in Fungi.</title>
        <authorList>
            <consortium name="DOE Joint Genome Institute"/>
            <person name="Mondo S.J."/>
            <person name="Dannebaum R.O."/>
            <person name="Kuo R.C."/>
            <person name="Labutti K."/>
            <person name="Haridas S."/>
            <person name="Kuo A."/>
            <person name="Salamov A."/>
            <person name="Ahrendt S.R."/>
            <person name="Lipzen A."/>
            <person name="Sullivan W."/>
            <person name="Andreopoulos W.B."/>
            <person name="Clum A."/>
            <person name="Lindquist E."/>
            <person name="Daum C."/>
            <person name="Ramamoorthy G.K."/>
            <person name="Gryganskyi A."/>
            <person name="Culley D."/>
            <person name="Magnuson J.K."/>
            <person name="James T.Y."/>
            <person name="O'Malley M.A."/>
            <person name="Stajich J.E."/>
            <person name="Spatafora J.W."/>
            <person name="Visel A."/>
            <person name="Grigoriev I.V."/>
        </authorList>
    </citation>
    <scope>NUCLEOTIDE SEQUENCE [LARGE SCALE GENOMIC DNA]</scope>
    <source>
        <strain evidence="10 11">NRRL 1336</strain>
    </source>
</reference>
<dbReference type="InterPro" id="IPR044210">
    <property type="entry name" value="Tfc3-like"/>
</dbReference>
<keyword evidence="3" id="KW-0238">DNA-binding</keyword>
<feature type="compositionally biased region" description="Polar residues" evidence="6">
    <location>
        <begin position="396"/>
        <end position="405"/>
    </location>
</feature>
<comment type="subcellular location">
    <subcellularLocation>
        <location evidence="1">Nucleus</location>
    </subcellularLocation>
</comment>
<feature type="region of interest" description="Disordered" evidence="6">
    <location>
        <begin position="821"/>
        <end position="844"/>
    </location>
</feature>
<evidence type="ECO:0000259" key="7">
    <source>
        <dbReference type="Pfam" id="PF04182"/>
    </source>
</evidence>
<feature type="region of interest" description="Disordered" evidence="6">
    <location>
        <begin position="573"/>
        <end position="592"/>
    </location>
</feature>
<dbReference type="GO" id="GO:0005634">
    <property type="term" value="C:nucleus"/>
    <property type="evidence" value="ECO:0007669"/>
    <property type="project" value="UniProtKB-SubCell"/>
</dbReference>
<dbReference type="InterPro" id="IPR056020">
    <property type="entry name" value="DUF7599"/>
</dbReference>
<keyword evidence="5" id="KW-0539">Nucleus</keyword>
<feature type="region of interest" description="Disordered" evidence="6">
    <location>
        <begin position="396"/>
        <end position="461"/>
    </location>
</feature>
<dbReference type="GO" id="GO:0006384">
    <property type="term" value="P:transcription initiation at RNA polymerase III promoter"/>
    <property type="evidence" value="ECO:0007669"/>
    <property type="project" value="InterPro"/>
</dbReference>
<keyword evidence="4" id="KW-0804">Transcription</keyword>
<dbReference type="Proteomes" id="UP000193560">
    <property type="component" value="Unassembled WGS sequence"/>
</dbReference>
<dbReference type="GO" id="GO:0000127">
    <property type="term" value="C:transcription factor TFIIIC complex"/>
    <property type="evidence" value="ECO:0007669"/>
    <property type="project" value="InterPro"/>
</dbReference>
<keyword evidence="2" id="KW-0597">Phosphoprotein</keyword>
<dbReference type="Pfam" id="PF04182">
    <property type="entry name" value="B-block_TFIIIC"/>
    <property type="match status" value="1"/>
</dbReference>
<feature type="compositionally biased region" description="Low complexity" evidence="6">
    <location>
        <begin position="582"/>
        <end position="591"/>
    </location>
</feature>
<organism evidence="10 11">
    <name type="scientific">Absidia repens</name>
    <dbReference type="NCBI Taxonomy" id="90262"/>
    <lineage>
        <taxon>Eukaryota</taxon>
        <taxon>Fungi</taxon>
        <taxon>Fungi incertae sedis</taxon>
        <taxon>Mucoromycota</taxon>
        <taxon>Mucoromycotina</taxon>
        <taxon>Mucoromycetes</taxon>
        <taxon>Mucorales</taxon>
        <taxon>Cunninghamellaceae</taxon>
        <taxon>Absidia</taxon>
    </lineage>
</organism>
<evidence type="ECO:0000313" key="11">
    <source>
        <dbReference type="Proteomes" id="UP000193560"/>
    </source>
</evidence>
<evidence type="ECO:0000256" key="3">
    <source>
        <dbReference type="ARBA" id="ARBA00023125"/>
    </source>
</evidence>
<dbReference type="OrthoDB" id="68020at2759"/>
<feature type="domain" description="Transcription factor tau subunit sfc3/Tfc3 C-terminal" evidence="8">
    <location>
        <begin position="1018"/>
        <end position="1325"/>
    </location>
</feature>
<dbReference type="STRING" id="90262.A0A1X2ICL5"/>
<evidence type="ECO:0000256" key="2">
    <source>
        <dbReference type="ARBA" id="ARBA00022553"/>
    </source>
</evidence>
<feature type="compositionally biased region" description="Polar residues" evidence="6">
    <location>
        <begin position="445"/>
        <end position="461"/>
    </location>
</feature>
<dbReference type="EMBL" id="MCGE01000015">
    <property type="protein sequence ID" value="ORZ14039.1"/>
    <property type="molecule type" value="Genomic_DNA"/>
</dbReference>
<feature type="domain" description="B-block binding subunit of TFIIIC" evidence="7">
    <location>
        <begin position="114"/>
        <end position="181"/>
    </location>
</feature>
<sequence length="1602" mass="179967">MPSAKDELISWVIENVAMTGSKGRTMDDLWSLLTTRTSHTNSIENLWTLIISELEFTFAITTDQASSKAILTSDLENLTYEAAKTKYGSSIYLTAPLTDQTHYLLRDHQITLPTLQRTILEKIGSAGASGVAQCVITVDLDIKPQTVFHHLKKLQNLELIRKTPTIYQGQYTNTCVHTYYSESTFDVTEAPQSMGQNLTPIAPDGSIRYDATAEKMNQLLLQAKDNIMALSDLVRLTGFTSEKQLKWARTFLAKQHTEGFVEKSLATANGKKTVCIRLIKPISIADGKVDPPSNRSTGCDHEDRNDDLTPLTVDVIAAYIGSRNGNGCTNKDLYEAFPNNSKSTISNLVKKLKASNNSDLVVIKELQGRSHVYCYFTKDGFQQYQRMKSGSYEMASSTEQLNDPVTSDDGGNILELSSSAPSTARKRRLTSPPLSIESTLKRNKMNTATRDSTNSMHTNNLLPSANVNVNVTMTRRKTALLDIISRDRIRDFNVLLFDEIQTIDGSDKKHKLARRTAQRLVDGLEKQGLLRLIKIMPKDIFGGNQPRTLVLSPELDESHQAVKDYLEHKQQDAAMGTGRQISSSKGSSSESPLKRIDTLVKRYGHGRHTDTVSCSESYWRYVAKRHGWMESKWLRSKELHLFLVKLLLQMHGGILENEEQRTIGLMDMITKMPFDVYKKAIGIHQYDETVETYVETNQVPTVPLADIPDDIKRRLIPNPYQMRRRIQSLLTILEKLELIQSSTPAPATQNGSKSSLLSLPMAASTKISYTLQLNGAIRNYLLTDRPILVEKPLTSLDAVVDYWNELQYTCACVYGTESDHGTATTSSASSPPATTTTTGFKKKNDTDPLSTITLSRTWTNGDIITAEQKRCLDQHVNYSLGQVPPATTEWALFLQLSRATGLLPYRIRSYYLNLGNAFAKRNRLEQQQIAAEELEESIGQSSGKRKRQPQPLSGTTSLLLQASKENQRISQVPDSIRCQSASFSTPTFIGSRLFRRKYVKSLDDSTARKDHATGQRTIQRFTSFEKSTFLYAMAIMRHRAYQGNKFYWAPMTEVIPTKSIRQCTSHLHSLSAKSLRTIDDLQTKWTSIYTRGIESKEITDERPWDSKNFDLVGHLKYFLAQSLLEEERPPTIKPTVSLLFHPSTLHSICTVTPLSPLADNFGWSDGTASHTMGSVPGTDQISDEKGNALVSTIQLIKMIMVHPEETFDSHLAYSLLSSCSADAVEEAYLYLKDAGIVVLSKHGDTRRVPGRKFRMSNKFILSLAGPVSREMYDAAFDFHHRIGNGQQLPNQLDDGMMMCILNLISQQKITLHNQATDLLTQSLSSLNYPNPNRFHGKFIEQWINKRTDMCIQTDEATSLATELPITTKRIKQSIEMISTLEAQRYLNKSPLRSDRHVMPVYDALDEFGTNGASSMDLKAKLQSLRIPMSDQDLLAALRRLMCHTPSLVVQAGYGDLRYFCVPHAKSWMIKIPTTSDTEAGMDTYVQTNMWTHLNGTTNQNMVYVCGSSLLGHILTKPGITQDELELIFYDTMSKAECQQVLGLLLEHEIIYCRSTLKQQPANLFSKPVLKSIDVKSTITRSATTCYFTTHDYYCKLDSLKGQ</sequence>
<dbReference type="PANTHER" id="PTHR15180:SF1">
    <property type="entry name" value="GENERAL TRANSCRIPTION FACTOR 3C POLYPEPTIDE 1"/>
    <property type="match status" value="1"/>
</dbReference>
<dbReference type="PANTHER" id="PTHR15180">
    <property type="entry name" value="GENERAL TRANSCRIPTION FACTOR 3C POLYPEPTIDE 1"/>
    <property type="match status" value="1"/>
</dbReference>
<proteinExistence type="predicted"/>
<feature type="domain" description="DUF7599" evidence="9">
    <location>
        <begin position="211"/>
        <end position="284"/>
    </location>
</feature>
<comment type="caution">
    <text evidence="10">The sequence shown here is derived from an EMBL/GenBank/DDBJ whole genome shotgun (WGS) entry which is preliminary data.</text>
</comment>
<keyword evidence="11" id="KW-1185">Reference proteome</keyword>
<name>A0A1X2ICL5_9FUNG</name>
<dbReference type="GO" id="GO:0003677">
    <property type="term" value="F:DNA binding"/>
    <property type="evidence" value="ECO:0007669"/>
    <property type="project" value="UniProtKB-KW"/>
</dbReference>
<evidence type="ECO:0000256" key="4">
    <source>
        <dbReference type="ARBA" id="ARBA00023163"/>
    </source>
</evidence>
<evidence type="ECO:0000313" key="10">
    <source>
        <dbReference type="EMBL" id="ORZ14039.1"/>
    </source>
</evidence>
<evidence type="ECO:0000256" key="6">
    <source>
        <dbReference type="SAM" id="MobiDB-lite"/>
    </source>
</evidence>
<feature type="compositionally biased region" description="Low complexity" evidence="6">
    <location>
        <begin position="822"/>
        <end position="838"/>
    </location>
</feature>